<name>A0A8J8MTC3_9RHOB</name>
<reference evidence="1" key="1">
    <citation type="submission" date="2020-01" db="EMBL/GenBank/DDBJ databases">
        <authorList>
            <person name="Yang Y."/>
            <person name="Kwon Y.M."/>
        </authorList>
    </citation>
    <scope>NUCLEOTIDE SEQUENCE</scope>
    <source>
        <strain evidence="1">PG104</strain>
    </source>
</reference>
<evidence type="ECO:0000313" key="1">
    <source>
        <dbReference type="EMBL" id="QUS36332.1"/>
    </source>
</evidence>
<protein>
    <submittedName>
        <fullName evidence="1">Glycosyltransferase family 92 protein</fullName>
    </submittedName>
</protein>
<evidence type="ECO:0000313" key="2">
    <source>
        <dbReference type="Proteomes" id="UP000679284"/>
    </source>
</evidence>
<dbReference type="AlphaFoldDB" id="A0A8J8MTC3"/>
<sequence length="297" mass="33530">MIGFDHIIMYQNDSTDGTDGILKELNRIGAVKYFYNRAKRGAHQIRAYKRAARQPEYLESDWAMALDIDEFLLVKAGAGKVQDLIAECPDSDCIYVQWKTFGNAGLIELENDLVIHRFRRSEAPKHGPNAFGTFKSLFRQSAFDHPGIHKPAQSGGSDGRRIKNGSGLDTAGFALKKCQCTDPGGMKLAQINHYIVRDVESFLLKNARGSAHQADRDLGRDYWRKRNRNHVVNDGMDVHVEATRREVDNLNRMSGGTLKRLTAEAYERHKDRVRDLMGGPARELYDYCVGDARTQQG</sequence>
<keyword evidence="2" id="KW-1185">Reference proteome</keyword>
<dbReference type="RefSeq" id="WP_211783552.1">
    <property type="nucleotide sequence ID" value="NZ_CP047289.1"/>
</dbReference>
<accession>A0A8J8MTC3</accession>
<proteinExistence type="predicted"/>
<organism evidence="1 2">
    <name type="scientific">Falsirhodobacter algicola</name>
    <dbReference type="NCBI Taxonomy" id="2692330"/>
    <lineage>
        <taxon>Bacteria</taxon>
        <taxon>Pseudomonadati</taxon>
        <taxon>Pseudomonadota</taxon>
        <taxon>Alphaproteobacteria</taxon>
        <taxon>Rhodobacterales</taxon>
        <taxon>Paracoccaceae</taxon>
        <taxon>Falsirhodobacter</taxon>
    </lineage>
</organism>
<dbReference type="EMBL" id="CP047289">
    <property type="protein sequence ID" value="QUS36332.1"/>
    <property type="molecule type" value="Genomic_DNA"/>
</dbReference>
<dbReference type="Proteomes" id="UP000679284">
    <property type="component" value="Chromosome"/>
</dbReference>
<dbReference type="KEGG" id="fap:GR316_08655"/>
<gene>
    <name evidence="1" type="ORF">GR316_08655</name>
</gene>
<dbReference type="Pfam" id="PF13704">
    <property type="entry name" value="Glyco_tranf_2_4"/>
    <property type="match status" value="1"/>
</dbReference>